<comment type="caution">
    <text evidence="2">The sequence shown here is derived from an EMBL/GenBank/DDBJ whole genome shotgun (WGS) entry which is preliminary data.</text>
</comment>
<reference evidence="2 3" key="1">
    <citation type="submission" date="2018-06" db="EMBL/GenBank/DDBJ databases">
        <title>Extensive metabolic versatility and redundancy in microbially diverse, dynamic hydrothermal sediments.</title>
        <authorList>
            <person name="Dombrowski N."/>
            <person name="Teske A."/>
            <person name="Baker B.J."/>
        </authorList>
    </citation>
    <scope>NUCLEOTIDE SEQUENCE [LARGE SCALE GENOMIC DNA]</scope>
    <source>
        <strain evidence="2">B20_G2</strain>
    </source>
</reference>
<dbReference type="GO" id="GO:0016020">
    <property type="term" value="C:membrane"/>
    <property type="evidence" value="ECO:0007669"/>
    <property type="project" value="InterPro"/>
</dbReference>
<evidence type="ECO:0008006" key="4">
    <source>
        <dbReference type="Google" id="ProtNLM"/>
    </source>
</evidence>
<dbReference type="Pfam" id="PF07155">
    <property type="entry name" value="ECF-ribofla_trS"/>
    <property type="match status" value="1"/>
</dbReference>
<protein>
    <recommendedName>
        <fullName evidence="4">ECF transporter S component</fullName>
    </recommendedName>
</protein>
<feature type="transmembrane region" description="Helical" evidence="1">
    <location>
        <begin position="70"/>
        <end position="92"/>
    </location>
</feature>
<name>A0A497F4G6_9CREN</name>
<dbReference type="InterPro" id="IPR009825">
    <property type="entry name" value="ECF_substrate-spec-like"/>
</dbReference>
<dbReference type="AlphaFoldDB" id="A0A497F4G6"/>
<keyword evidence="1" id="KW-1133">Transmembrane helix</keyword>
<keyword evidence="1" id="KW-0812">Transmembrane</keyword>
<dbReference type="Gene3D" id="1.10.1760.20">
    <property type="match status" value="1"/>
</dbReference>
<dbReference type="Proteomes" id="UP000269499">
    <property type="component" value="Unassembled WGS sequence"/>
</dbReference>
<evidence type="ECO:0000256" key="1">
    <source>
        <dbReference type="SAM" id="Phobius"/>
    </source>
</evidence>
<evidence type="ECO:0000313" key="3">
    <source>
        <dbReference type="Proteomes" id="UP000269499"/>
    </source>
</evidence>
<evidence type="ECO:0000313" key="2">
    <source>
        <dbReference type="EMBL" id="RLE53858.1"/>
    </source>
</evidence>
<proteinExistence type="predicted"/>
<feature type="transmembrane region" description="Helical" evidence="1">
    <location>
        <begin position="132"/>
        <end position="151"/>
    </location>
</feature>
<sequence length="180" mass="19051">MMKTRKLALAANFAASAVALRFVKHSIVGPIQFINFPCAFTVVAGSLLGPVYGFVVGVLSFIVSDIFLGLGVWTIVTSSLCGLIGVISGLIWNGRKASNVEVLVMSYTLYLMYDILTSFLLYLPLMPPLEAFTIGVLGLFLPVMGGYLYAVGPITEFSSAFITSILVAKINGLGGGVVEG</sequence>
<dbReference type="EMBL" id="QMRA01000048">
    <property type="protein sequence ID" value="RLE53858.1"/>
    <property type="molecule type" value="Genomic_DNA"/>
</dbReference>
<organism evidence="2 3">
    <name type="scientific">Thermoproteota archaeon</name>
    <dbReference type="NCBI Taxonomy" id="2056631"/>
    <lineage>
        <taxon>Archaea</taxon>
        <taxon>Thermoproteota</taxon>
    </lineage>
</organism>
<feature type="transmembrane region" description="Helical" evidence="1">
    <location>
        <begin position="104"/>
        <end position="125"/>
    </location>
</feature>
<keyword evidence="1" id="KW-0472">Membrane</keyword>
<gene>
    <name evidence="2" type="ORF">DRJ26_02795</name>
</gene>
<feature type="transmembrane region" description="Helical" evidence="1">
    <location>
        <begin position="43"/>
        <end position="63"/>
    </location>
</feature>
<accession>A0A497F4G6</accession>